<dbReference type="EMBL" id="AP019369">
    <property type="protein sequence ID" value="BBH54640.1"/>
    <property type="molecule type" value="Genomic_DNA"/>
</dbReference>
<name>A0A4P2VQG4_FLUSA</name>
<keyword evidence="1" id="KW-0614">Plasmid</keyword>
<dbReference type="Proteomes" id="UP000291236">
    <property type="component" value="Plasmid 79K"/>
</dbReference>
<protein>
    <submittedName>
        <fullName evidence="1">Transposition protein TniB</fullName>
    </submittedName>
</protein>
<gene>
    <name evidence="1" type="ORF">JCM31447_31140</name>
</gene>
<keyword evidence="2" id="KW-1185">Reference proteome</keyword>
<proteinExistence type="predicted"/>
<dbReference type="KEGG" id="sbf:JCM31447_31140"/>
<evidence type="ECO:0000313" key="1">
    <source>
        <dbReference type="EMBL" id="BBH54640.1"/>
    </source>
</evidence>
<dbReference type="InterPro" id="IPR027417">
    <property type="entry name" value="P-loop_NTPase"/>
</dbReference>
<reference evidence="1 2" key="1">
    <citation type="submission" date="2018-12" db="EMBL/GenBank/DDBJ databases">
        <title>Rubrispira sanarue gen. nov., sp., nov., a member of the order Silvanigrellales, isolated from a brackish lake in Hamamatsu Japan.</title>
        <authorList>
            <person name="Maejima Y."/>
            <person name="Iino T."/>
            <person name="Muraguchi Y."/>
            <person name="Fukuda K."/>
            <person name="Nojiri H."/>
            <person name="Ohkuma M."/>
            <person name="Moriuchi R."/>
            <person name="Dohra H."/>
            <person name="Kimbara K."/>
            <person name="Shintani M."/>
        </authorList>
    </citation>
    <scope>NUCLEOTIDE SEQUENCE [LARGE SCALE GENOMIC DNA]</scope>
    <source>
        <strain evidence="1 2">RF1110005</strain>
        <plasmid evidence="1 2">79K</plasmid>
    </source>
</reference>
<organism evidence="1 2">
    <name type="scientific">Fluviispira sanaruensis</name>
    <dbReference type="NCBI Taxonomy" id="2493639"/>
    <lineage>
        <taxon>Bacteria</taxon>
        <taxon>Pseudomonadati</taxon>
        <taxon>Bdellovibrionota</taxon>
        <taxon>Oligoflexia</taxon>
        <taxon>Silvanigrellales</taxon>
        <taxon>Silvanigrellaceae</taxon>
        <taxon>Fluviispira</taxon>
    </lineage>
</organism>
<accession>A0A4P2VQG4</accession>
<dbReference type="AlphaFoldDB" id="A0A4P2VQG4"/>
<dbReference type="InterPro" id="IPR008868">
    <property type="entry name" value="TniB"/>
</dbReference>
<evidence type="ECO:0000313" key="2">
    <source>
        <dbReference type="Proteomes" id="UP000291236"/>
    </source>
</evidence>
<dbReference type="RefSeq" id="WP_130613037.1">
    <property type="nucleotide sequence ID" value="NZ_AP019369.1"/>
</dbReference>
<dbReference type="OrthoDB" id="14765at2"/>
<dbReference type="Gene3D" id="3.40.50.300">
    <property type="entry name" value="P-loop containing nucleotide triphosphate hydrolases"/>
    <property type="match status" value="1"/>
</dbReference>
<dbReference type="Pfam" id="PF05621">
    <property type="entry name" value="TniB"/>
    <property type="match status" value="1"/>
</dbReference>
<dbReference type="SUPFAM" id="SSF52540">
    <property type="entry name" value="P-loop containing nucleoside triphosphate hydrolases"/>
    <property type="match status" value="1"/>
</dbReference>
<geneLocation type="plasmid" evidence="1 2">
    <name>79K</name>
</geneLocation>
<sequence length="307" mass="35597">MIEVNFNNAFSLEHLIPQMRQIVLLPNEERIAHIRADRWIGYSKAQEAISKLQKLIDHPKRQRMPNLLIVSPTNNGKSMIIEKFKRMHKIISCENIPKEIIPIVALQMPSDPTIARFYSMLLYNLGAPVTMKCKVADLEHVALKLLKQLSTRMIIIDELHNILAGRINVQREFLNLIRFIGNELQIPIVCLGIREAYLAIRTDDQLENRFEPHILPLWEDDREFSSLLMSVTSTLPLKLPSFLLEKEIRQYILRKTEATIGEIISLISRTAILAIESGQENIDLKLLMQADYDSPTERRNKFERELQ</sequence>